<dbReference type="InterPro" id="IPR018060">
    <property type="entry name" value="HTH_AraC"/>
</dbReference>
<evidence type="ECO:0000313" key="5">
    <source>
        <dbReference type="EMBL" id="NYI71886.1"/>
    </source>
</evidence>
<dbReference type="SUPFAM" id="SSF46689">
    <property type="entry name" value="Homeodomain-like"/>
    <property type="match status" value="2"/>
</dbReference>
<organism evidence="5 6">
    <name type="scientific">Naumannella cuiyingiana</name>
    <dbReference type="NCBI Taxonomy" id="1347891"/>
    <lineage>
        <taxon>Bacteria</taxon>
        <taxon>Bacillati</taxon>
        <taxon>Actinomycetota</taxon>
        <taxon>Actinomycetes</taxon>
        <taxon>Propionibacteriales</taxon>
        <taxon>Propionibacteriaceae</taxon>
        <taxon>Naumannella</taxon>
    </lineage>
</organism>
<dbReference type="InterPro" id="IPR018062">
    <property type="entry name" value="HTH_AraC-typ_CS"/>
</dbReference>
<dbReference type="PROSITE" id="PS00041">
    <property type="entry name" value="HTH_ARAC_FAMILY_1"/>
    <property type="match status" value="1"/>
</dbReference>
<proteinExistence type="predicted"/>
<dbReference type="EMBL" id="JACBZS010000001">
    <property type="protein sequence ID" value="NYI71886.1"/>
    <property type="molecule type" value="Genomic_DNA"/>
</dbReference>
<dbReference type="Pfam" id="PF01965">
    <property type="entry name" value="DJ-1_PfpI"/>
    <property type="match status" value="1"/>
</dbReference>
<dbReference type="SUPFAM" id="SSF52317">
    <property type="entry name" value="Class I glutamine amidotransferase-like"/>
    <property type="match status" value="1"/>
</dbReference>
<evidence type="ECO:0000313" key="6">
    <source>
        <dbReference type="Proteomes" id="UP000527616"/>
    </source>
</evidence>
<accession>A0A7Z0ILT1</accession>
<dbReference type="InterPro" id="IPR002818">
    <property type="entry name" value="DJ-1/PfpI"/>
</dbReference>
<dbReference type="GO" id="GO:0043565">
    <property type="term" value="F:sequence-specific DNA binding"/>
    <property type="evidence" value="ECO:0007669"/>
    <property type="project" value="InterPro"/>
</dbReference>
<dbReference type="InterPro" id="IPR009057">
    <property type="entry name" value="Homeodomain-like_sf"/>
</dbReference>
<dbReference type="Gene3D" id="1.10.10.60">
    <property type="entry name" value="Homeodomain-like"/>
    <property type="match status" value="1"/>
</dbReference>
<dbReference type="Proteomes" id="UP000527616">
    <property type="component" value="Unassembled WGS sequence"/>
</dbReference>
<evidence type="ECO:0000256" key="1">
    <source>
        <dbReference type="ARBA" id="ARBA00023015"/>
    </source>
</evidence>
<dbReference type="PANTHER" id="PTHR43130">
    <property type="entry name" value="ARAC-FAMILY TRANSCRIPTIONAL REGULATOR"/>
    <property type="match status" value="1"/>
</dbReference>
<reference evidence="5 6" key="1">
    <citation type="submission" date="2020-07" db="EMBL/GenBank/DDBJ databases">
        <title>Sequencing the genomes of 1000 actinobacteria strains.</title>
        <authorList>
            <person name="Klenk H.-P."/>
        </authorList>
    </citation>
    <scope>NUCLEOTIDE SEQUENCE [LARGE SCALE GENOMIC DNA]</scope>
    <source>
        <strain evidence="5 6">DSM 103164</strain>
    </source>
</reference>
<dbReference type="Pfam" id="PF12833">
    <property type="entry name" value="HTH_18"/>
    <property type="match status" value="1"/>
</dbReference>
<dbReference type="PROSITE" id="PS01124">
    <property type="entry name" value="HTH_ARAC_FAMILY_2"/>
    <property type="match status" value="1"/>
</dbReference>
<gene>
    <name evidence="5" type="ORF">GGQ54_002446</name>
</gene>
<dbReference type="AlphaFoldDB" id="A0A7Z0ILT1"/>
<feature type="domain" description="HTH araC/xylS-type" evidence="4">
    <location>
        <begin position="220"/>
        <end position="318"/>
    </location>
</feature>
<dbReference type="InterPro" id="IPR052158">
    <property type="entry name" value="INH-QAR"/>
</dbReference>
<keyword evidence="6" id="KW-1185">Reference proteome</keyword>
<dbReference type="SMART" id="SM00342">
    <property type="entry name" value="HTH_ARAC"/>
    <property type="match status" value="1"/>
</dbReference>
<dbReference type="GO" id="GO:0003700">
    <property type="term" value="F:DNA-binding transcription factor activity"/>
    <property type="evidence" value="ECO:0007669"/>
    <property type="project" value="InterPro"/>
</dbReference>
<comment type="caution">
    <text evidence="5">The sequence shown here is derived from an EMBL/GenBank/DDBJ whole genome shotgun (WGS) entry which is preliminary data.</text>
</comment>
<protein>
    <submittedName>
        <fullName evidence="5">Transcriptional regulator GlxA family with amidase domain</fullName>
    </submittedName>
</protein>
<dbReference type="InterPro" id="IPR029062">
    <property type="entry name" value="Class_I_gatase-like"/>
</dbReference>
<dbReference type="RefSeq" id="WP_179445653.1">
    <property type="nucleotide sequence ID" value="NZ_JACBZS010000001.1"/>
</dbReference>
<dbReference type="PANTHER" id="PTHR43130:SF3">
    <property type="entry name" value="HTH-TYPE TRANSCRIPTIONAL REGULATOR RV1931C"/>
    <property type="match status" value="1"/>
</dbReference>
<dbReference type="Gene3D" id="3.40.50.880">
    <property type="match status" value="1"/>
</dbReference>
<sequence>MTLHTVRTLCIERISTFEYGVAVEVFGIDRSMDGLPRFDYADVTPDPARPLVTSSGSRLLIDNGLDALAGADLVIVPAGNTYLGRVSPPPPAEVLDALREAHAAGAIVLSVCSGVFVLAAAGLLDGQPCTAHWHHSEELARRHPDLDVRPDVLFVDNGRVITSAGTAAGIDACLHLVRRELGASVASAIARRMVVPPQRDGGQQQFVERPMPATGDHSLSNLLNDWLDRLDEPHSVRSMAREAAMSPRTFARRFRAEVGTTPAHWLNRQRVARVRELLEGSDLAVEQIARRVGFNSAVVLRDHFRREVGVAPQAYRRAFAAEAG</sequence>
<dbReference type="CDD" id="cd03137">
    <property type="entry name" value="GATase1_AraC_1"/>
    <property type="match status" value="1"/>
</dbReference>
<keyword evidence="2" id="KW-0238">DNA-binding</keyword>
<keyword evidence="3" id="KW-0804">Transcription</keyword>
<evidence type="ECO:0000259" key="4">
    <source>
        <dbReference type="PROSITE" id="PS01124"/>
    </source>
</evidence>
<name>A0A7Z0ILT1_9ACTN</name>
<evidence type="ECO:0000256" key="3">
    <source>
        <dbReference type="ARBA" id="ARBA00023163"/>
    </source>
</evidence>
<evidence type="ECO:0000256" key="2">
    <source>
        <dbReference type="ARBA" id="ARBA00023125"/>
    </source>
</evidence>
<keyword evidence="1" id="KW-0805">Transcription regulation</keyword>